<protein>
    <submittedName>
        <fullName evidence="2">Uncharacterized protein</fullName>
    </submittedName>
</protein>
<evidence type="ECO:0000313" key="2">
    <source>
        <dbReference type="EMBL" id="KYF48647.1"/>
    </source>
</evidence>
<sequence length="285" mass="30916">MMDVNQGRVFSMTKAILFDPTPYLRPPKLDVRQAVALAIALISALPRDATDGMKRTARVVRKATLAMNKAWDRKRRASGAPKPASKAKADYRVDTAWAALKMRVDACALLPAEAHPRAERAREIVRVLFPEGLEFLKLAMDLEWAESNALLGRIAEDDALAKDLVAITGPEFLAEVRAAHEAYGEVLGITKAHEAPADVAALREPLRELVSAIGDYLLQVVASVDRDRPETVQSARAALAPLDRLRQAAARRAAGKNGKGAPAADEDEDALPELELDTPVPDVPQ</sequence>
<name>A0A150P134_SORCE</name>
<gene>
    <name evidence="2" type="ORF">BE08_39310</name>
</gene>
<evidence type="ECO:0000313" key="3">
    <source>
        <dbReference type="Proteomes" id="UP000075420"/>
    </source>
</evidence>
<feature type="region of interest" description="Disordered" evidence="1">
    <location>
        <begin position="250"/>
        <end position="285"/>
    </location>
</feature>
<comment type="caution">
    <text evidence="2">The sequence shown here is derived from an EMBL/GenBank/DDBJ whole genome shotgun (WGS) entry which is preliminary data.</text>
</comment>
<dbReference type="Proteomes" id="UP000075420">
    <property type="component" value="Unassembled WGS sequence"/>
</dbReference>
<dbReference type="AlphaFoldDB" id="A0A150P134"/>
<feature type="compositionally biased region" description="Low complexity" evidence="1">
    <location>
        <begin position="250"/>
        <end position="263"/>
    </location>
</feature>
<evidence type="ECO:0000256" key="1">
    <source>
        <dbReference type="SAM" id="MobiDB-lite"/>
    </source>
</evidence>
<feature type="compositionally biased region" description="Acidic residues" evidence="1">
    <location>
        <begin position="264"/>
        <end position="276"/>
    </location>
</feature>
<organism evidence="2 3">
    <name type="scientific">Sorangium cellulosum</name>
    <name type="common">Polyangium cellulosum</name>
    <dbReference type="NCBI Taxonomy" id="56"/>
    <lineage>
        <taxon>Bacteria</taxon>
        <taxon>Pseudomonadati</taxon>
        <taxon>Myxococcota</taxon>
        <taxon>Polyangia</taxon>
        <taxon>Polyangiales</taxon>
        <taxon>Polyangiaceae</taxon>
        <taxon>Sorangium</taxon>
    </lineage>
</organism>
<accession>A0A150P134</accession>
<dbReference type="EMBL" id="JELY01003472">
    <property type="protein sequence ID" value="KYF48647.1"/>
    <property type="molecule type" value="Genomic_DNA"/>
</dbReference>
<proteinExistence type="predicted"/>
<reference evidence="2 3" key="1">
    <citation type="submission" date="2014-02" db="EMBL/GenBank/DDBJ databases">
        <title>The small core and large imbalanced accessory genome model reveals a collaborative survival strategy of Sorangium cellulosum strains in nature.</title>
        <authorList>
            <person name="Han K."/>
            <person name="Peng R."/>
            <person name="Blom J."/>
            <person name="Li Y.-Z."/>
        </authorList>
    </citation>
    <scope>NUCLEOTIDE SEQUENCE [LARGE SCALE GENOMIC DNA]</scope>
    <source>
        <strain evidence="2 3">So0157-25</strain>
    </source>
</reference>